<proteinExistence type="predicted"/>
<dbReference type="EMBL" id="JACGXN010000009">
    <property type="protein sequence ID" value="MBA8880771.1"/>
    <property type="molecule type" value="Genomic_DNA"/>
</dbReference>
<dbReference type="RefSeq" id="WP_182551403.1">
    <property type="nucleotide sequence ID" value="NZ_JACGXN010000009.1"/>
</dbReference>
<dbReference type="AlphaFoldDB" id="A0A839EL42"/>
<name>A0A839EL42_9HYPH</name>
<protein>
    <submittedName>
        <fullName evidence="1">Putative membrane-anchored protein</fullName>
    </submittedName>
</protein>
<sequence length="134" mass="14775">MRLGYGISSLAADKITGQKPDTKGLIDVYVVVREGADGRWGFASASWQKRTDLSTGEVELHGRTFNHSYAGANGSYGVRYGVERYYLPEGWGHAIEDVQRERKIDAVIAVSPSGDAQIRALKDNGHLLYQEPAY</sequence>
<keyword evidence="2" id="KW-1185">Reference proteome</keyword>
<dbReference type="Proteomes" id="UP000549052">
    <property type="component" value="Unassembled WGS sequence"/>
</dbReference>
<dbReference type="Pfam" id="PF14345">
    <property type="entry name" value="GDYXXLXY"/>
    <property type="match status" value="1"/>
</dbReference>
<evidence type="ECO:0000313" key="1">
    <source>
        <dbReference type="EMBL" id="MBA8880771.1"/>
    </source>
</evidence>
<comment type="caution">
    <text evidence="1">The sequence shown here is derived from an EMBL/GenBank/DDBJ whole genome shotgun (WGS) entry which is preliminary data.</text>
</comment>
<accession>A0A839EL42</accession>
<organism evidence="1 2">
    <name type="scientific">Phyllobacterium myrsinacearum</name>
    <dbReference type="NCBI Taxonomy" id="28101"/>
    <lineage>
        <taxon>Bacteria</taxon>
        <taxon>Pseudomonadati</taxon>
        <taxon>Pseudomonadota</taxon>
        <taxon>Alphaproteobacteria</taxon>
        <taxon>Hyphomicrobiales</taxon>
        <taxon>Phyllobacteriaceae</taxon>
        <taxon>Phyllobacterium</taxon>
    </lineage>
</organism>
<gene>
    <name evidence="1" type="ORF">FHW16_004496</name>
</gene>
<reference evidence="1 2" key="1">
    <citation type="submission" date="2020-07" db="EMBL/GenBank/DDBJ databases">
        <title>Genomic Encyclopedia of Type Strains, Phase IV (KMG-V): Genome sequencing to study the core and pangenomes of soil and plant-associated prokaryotes.</title>
        <authorList>
            <person name="Whitman W."/>
        </authorList>
    </citation>
    <scope>NUCLEOTIDE SEQUENCE [LARGE SCALE GENOMIC DNA]</scope>
    <source>
        <strain evidence="1 2">AN3</strain>
    </source>
</reference>
<evidence type="ECO:0000313" key="2">
    <source>
        <dbReference type="Proteomes" id="UP000549052"/>
    </source>
</evidence>
<dbReference type="InterPro" id="IPR025833">
    <property type="entry name" value="GDYXXLXY"/>
</dbReference>